<sequence length="375" mass="40961">MAPTTTPTPRSPLLDILPPELRLQIYEHLLVACTPLKGPTARLDKKYNLHTAILRVNKQIYTEAHSIFLGKNTFYITSVVPLHTQMTRSGGSERGARCGKEDGSGAFEPPLQLKDLPLVRHLEVDLLYCPLPASPPRTMIKRPPMSCATAAAMEKSVKVLACVGAERYVTSLSHMLRAVTGTLLTLKLCADTRRYAAATSTCFTDNKLNGLDDGLVVDSDSDSDSDSDLEPQESDADEEDDSPLSIQTLLTGFHAADTHLRFKSALANLPLETIPLHFSFPESYFDFVVDRAVLLQSSLVFLVGQVLFARSEVRLRALMEDISHDGEDGVVSEDSGDGREEKEHVQSIDLAGIIAITWSGRVVLGKEGVGARVMC</sequence>
<proteinExistence type="predicted"/>
<dbReference type="PANTHER" id="PTHR42085">
    <property type="entry name" value="F-BOX DOMAIN-CONTAINING PROTEIN"/>
    <property type="match status" value="1"/>
</dbReference>
<evidence type="ECO:0008006" key="4">
    <source>
        <dbReference type="Google" id="ProtNLM"/>
    </source>
</evidence>
<dbReference type="OrthoDB" id="62952at2759"/>
<gene>
    <name evidence="2" type="ORF">K460DRAFT_351567</name>
</gene>
<reference evidence="2" key="1">
    <citation type="submission" date="2020-01" db="EMBL/GenBank/DDBJ databases">
        <authorList>
            <consortium name="DOE Joint Genome Institute"/>
            <person name="Haridas S."/>
            <person name="Albert R."/>
            <person name="Binder M."/>
            <person name="Bloem J."/>
            <person name="Labutti K."/>
            <person name="Salamov A."/>
            <person name="Andreopoulos B."/>
            <person name="Baker S.E."/>
            <person name="Barry K."/>
            <person name="Bills G."/>
            <person name="Bluhm B.H."/>
            <person name="Cannon C."/>
            <person name="Castanera R."/>
            <person name="Culley D.E."/>
            <person name="Daum C."/>
            <person name="Ezra D."/>
            <person name="Gonzalez J.B."/>
            <person name="Henrissat B."/>
            <person name="Kuo A."/>
            <person name="Liang C."/>
            <person name="Lipzen A."/>
            <person name="Lutzoni F."/>
            <person name="Magnuson J."/>
            <person name="Mondo S."/>
            <person name="Nolan M."/>
            <person name="Ohm R."/>
            <person name="Pangilinan J."/>
            <person name="Park H.-J."/>
            <person name="Ramirez L."/>
            <person name="Alfaro M."/>
            <person name="Sun H."/>
            <person name="Tritt A."/>
            <person name="Yoshinaga Y."/>
            <person name="Zwiers L.-H."/>
            <person name="Turgeon B.G."/>
            <person name="Goodwin S.B."/>
            <person name="Spatafora J.W."/>
            <person name="Crous P.W."/>
            <person name="Grigoriev I.V."/>
        </authorList>
    </citation>
    <scope>NUCLEOTIDE SEQUENCE</scope>
    <source>
        <strain evidence="2">CBS 394.84</strain>
    </source>
</reference>
<name>A0A9P4LDA8_9PLEO</name>
<dbReference type="RefSeq" id="XP_040794224.1">
    <property type="nucleotide sequence ID" value="XM_040931578.1"/>
</dbReference>
<protein>
    <recommendedName>
        <fullName evidence="4">F-box domain-containing protein</fullName>
    </recommendedName>
</protein>
<evidence type="ECO:0000313" key="2">
    <source>
        <dbReference type="EMBL" id="KAF1851661.1"/>
    </source>
</evidence>
<feature type="region of interest" description="Disordered" evidence="1">
    <location>
        <begin position="219"/>
        <end position="242"/>
    </location>
</feature>
<evidence type="ECO:0000313" key="3">
    <source>
        <dbReference type="Proteomes" id="UP000800039"/>
    </source>
</evidence>
<dbReference type="InterPro" id="IPR038883">
    <property type="entry name" value="AN11006-like"/>
</dbReference>
<accession>A0A9P4LDA8</accession>
<organism evidence="2 3">
    <name type="scientific">Cucurbitaria berberidis CBS 394.84</name>
    <dbReference type="NCBI Taxonomy" id="1168544"/>
    <lineage>
        <taxon>Eukaryota</taxon>
        <taxon>Fungi</taxon>
        <taxon>Dikarya</taxon>
        <taxon>Ascomycota</taxon>
        <taxon>Pezizomycotina</taxon>
        <taxon>Dothideomycetes</taxon>
        <taxon>Pleosporomycetidae</taxon>
        <taxon>Pleosporales</taxon>
        <taxon>Pleosporineae</taxon>
        <taxon>Cucurbitariaceae</taxon>
        <taxon>Cucurbitaria</taxon>
    </lineage>
</organism>
<dbReference type="Proteomes" id="UP000800039">
    <property type="component" value="Unassembled WGS sequence"/>
</dbReference>
<comment type="caution">
    <text evidence="2">The sequence shown here is derived from an EMBL/GenBank/DDBJ whole genome shotgun (WGS) entry which is preliminary data.</text>
</comment>
<evidence type="ECO:0000256" key="1">
    <source>
        <dbReference type="SAM" id="MobiDB-lite"/>
    </source>
</evidence>
<dbReference type="PANTHER" id="PTHR42085:SF1">
    <property type="entry name" value="F-BOX DOMAIN-CONTAINING PROTEIN"/>
    <property type="match status" value="1"/>
</dbReference>
<dbReference type="AlphaFoldDB" id="A0A9P4LDA8"/>
<dbReference type="EMBL" id="ML976614">
    <property type="protein sequence ID" value="KAF1851661.1"/>
    <property type="molecule type" value="Genomic_DNA"/>
</dbReference>
<keyword evidence="3" id="KW-1185">Reference proteome</keyword>
<dbReference type="GeneID" id="63848830"/>